<dbReference type="AlphaFoldDB" id="A0A540NIP8"/>
<reference evidence="1 2" key="1">
    <citation type="journal article" date="2019" name="G3 (Bethesda)">
        <title>Sequencing of a Wild Apple (Malus baccata) Genome Unravels the Differences Between Cultivated and Wild Apple Species Regarding Disease Resistance and Cold Tolerance.</title>
        <authorList>
            <person name="Chen X."/>
        </authorList>
    </citation>
    <scope>NUCLEOTIDE SEQUENCE [LARGE SCALE GENOMIC DNA]</scope>
    <source>
        <strain evidence="2">cv. Shandingzi</strain>
        <tissue evidence="1">Leaves</tissue>
    </source>
</reference>
<dbReference type="EMBL" id="VIEB01000035">
    <property type="protein sequence ID" value="TQE10906.1"/>
    <property type="molecule type" value="Genomic_DNA"/>
</dbReference>
<keyword evidence="2" id="KW-1185">Reference proteome</keyword>
<name>A0A540NIP8_MALBA</name>
<organism evidence="1 2">
    <name type="scientific">Malus baccata</name>
    <name type="common">Siberian crab apple</name>
    <name type="synonym">Pyrus baccata</name>
    <dbReference type="NCBI Taxonomy" id="106549"/>
    <lineage>
        <taxon>Eukaryota</taxon>
        <taxon>Viridiplantae</taxon>
        <taxon>Streptophyta</taxon>
        <taxon>Embryophyta</taxon>
        <taxon>Tracheophyta</taxon>
        <taxon>Spermatophyta</taxon>
        <taxon>Magnoliopsida</taxon>
        <taxon>eudicotyledons</taxon>
        <taxon>Gunneridae</taxon>
        <taxon>Pentapetalae</taxon>
        <taxon>rosids</taxon>
        <taxon>fabids</taxon>
        <taxon>Rosales</taxon>
        <taxon>Rosaceae</taxon>
        <taxon>Amygdaloideae</taxon>
        <taxon>Maleae</taxon>
        <taxon>Malus</taxon>
    </lineage>
</organism>
<comment type="caution">
    <text evidence="1">The sequence shown here is derived from an EMBL/GenBank/DDBJ whole genome shotgun (WGS) entry which is preliminary data.</text>
</comment>
<dbReference type="Proteomes" id="UP000315295">
    <property type="component" value="Unassembled WGS sequence"/>
</dbReference>
<gene>
    <name evidence="1" type="ORF">C1H46_003479</name>
</gene>
<proteinExistence type="predicted"/>
<sequence length="79" mass="8548">MRREPALEHLLLVEGFRLSRCLKIEIGGCDGGLVVVPGFVSIGGWDELAAGLKGRGLRWVGAARAMREEVNDSTVRGKD</sequence>
<accession>A0A540NIP8</accession>
<protein>
    <submittedName>
        <fullName evidence="1">Uncharacterized protein</fullName>
    </submittedName>
</protein>
<evidence type="ECO:0000313" key="1">
    <source>
        <dbReference type="EMBL" id="TQE10906.1"/>
    </source>
</evidence>
<evidence type="ECO:0000313" key="2">
    <source>
        <dbReference type="Proteomes" id="UP000315295"/>
    </source>
</evidence>